<organism evidence="2 3">
    <name type="scientific">Lentinula detonsa</name>
    <dbReference type="NCBI Taxonomy" id="2804962"/>
    <lineage>
        <taxon>Eukaryota</taxon>
        <taxon>Fungi</taxon>
        <taxon>Dikarya</taxon>
        <taxon>Basidiomycota</taxon>
        <taxon>Agaricomycotina</taxon>
        <taxon>Agaricomycetes</taxon>
        <taxon>Agaricomycetidae</taxon>
        <taxon>Agaricales</taxon>
        <taxon>Marasmiineae</taxon>
        <taxon>Omphalotaceae</taxon>
        <taxon>Lentinula</taxon>
    </lineage>
</organism>
<keyword evidence="3" id="KW-1185">Reference proteome</keyword>
<dbReference type="EMBL" id="JANVFU010000017">
    <property type="protein sequence ID" value="KAJ3739695.1"/>
    <property type="molecule type" value="Genomic_DNA"/>
</dbReference>
<evidence type="ECO:0000313" key="3">
    <source>
        <dbReference type="Proteomes" id="UP001142393"/>
    </source>
</evidence>
<proteinExistence type="predicted"/>
<comment type="caution">
    <text evidence="2">The sequence shown here is derived from an EMBL/GenBank/DDBJ whole genome shotgun (WGS) entry which is preliminary data.</text>
</comment>
<name>A0A9W8NRZ2_9AGAR</name>
<accession>A0A9W8NRZ2</accession>
<reference evidence="2 3" key="1">
    <citation type="journal article" date="2023" name="Proc. Natl. Acad. Sci. U.S.A.">
        <title>A global phylogenomic analysis of the shiitake genus Lentinula.</title>
        <authorList>
            <person name="Sierra-Patev S."/>
            <person name="Min B."/>
            <person name="Naranjo-Ortiz M."/>
            <person name="Looney B."/>
            <person name="Konkel Z."/>
            <person name="Slot J.C."/>
            <person name="Sakamoto Y."/>
            <person name="Steenwyk J.L."/>
            <person name="Rokas A."/>
            <person name="Carro J."/>
            <person name="Camarero S."/>
            <person name="Ferreira P."/>
            <person name="Molpeceres G."/>
            <person name="Ruiz-Duenas F.J."/>
            <person name="Serrano A."/>
            <person name="Henrissat B."/>
            <person name="Drula E."/>
            <person name="Hughes K.W."/>
            <person name="Mata J.L."/>
            <person name="Ishikawa N.K."/>
            <person name="Vargas-Isla R."/>
            <person name="Ushijima S."/>
            <person name="Smith C.A."/>
            <person name="Donoghue J."/>
            <person name="Ahrendt S."/>
            <person name="Andreopoulos W."/>
            <person name="He G."/>
            <person name="LaButti K."/>
            <person name="Lipzen A."/>
            <person name="Ng V."/>
            <person name="Riley R."/>
            <person name="Sandor L."/>
            <person name="Barry K."/>
            <person name="Martinez A.T."/>
            <person name="Xiao Y."/>
            <person name="Gibbons J.G."/>
            <person name="Terashima K."/>
            <person name="Grigoriev I.V."/>
            <person name="Hibbett D."/>
        </authorList>
    </citation>
    <scope>NUCLEOTIDE SEQUENCE [LARGE SCALE GENOMIC DNA]</scope>
    <source>
        <strain evidence="2 3">TFB7810</strain>
    </source>
</reference>
<feature type="compositionally biased region" description="Basic and acidic residues" evidence="1">
    <location>
        <begin position="113"/>
        <end position="129"/>
    </location>
</feature>
<evidence type="ECO:0000256" key="1">
    <source>
        <dbReference type="SAM" id="MobiDB-lite"/>
    </source>
</evidence>
<sequence>MADTSALAQHSPAVKVGGRRLSINSKPHTHRPLHPTSEESDEKNSPAVIDSDEPSARTNAAEPSSVPFDDYPRPIHHSENTESQENQEHKERVPHSRKDQKHGHGFSVGGVENHFKKGEETMPTREHHGGGNSPRAGGRIVQPAGKGL</sequence>
<feature type="compositionally biased region" description="Basic and acidic residues" evidence="1">
    <location>
        <begin position="70"/>
        <end position="97"/>
    </location>
</feature>
<protein>
    <submittedName>
        <fullName evidence="2">Uncharacterized protein</fullName>
    </submittedName>
</protein>
<dbReference type="Proteomes" id="UP001142393">
    <property type="component" value="Unassembled WGS sequence"/>
</dbReference>
<gene>
    <name evidence="2" type="ORF">DFH05DRAFT_1529948</name>
</gene>
<feature type="region of interest" description="Disordered" evidence="1">
    <location>
        <begin position="1"/>
        <end position="148"/>
    </location>
</feature>
<evidence type="ECO:0000313" key="2">
    <source>
        <dbReference type="EMBL" id="KAJ3739695.1"/>
    </source>
</evidence>
<dbReference type="AlphaFoldDB" id="A0A9W8NRZ2"/>